<dbReference type="PROSITE" id="PS00236">
    <property type="entry name" value="NEUROTR_ION_CHANNEL"/>
    <property type="match status" value="1"/>
</dbReference>
<accession>A0ABR1EKU7</accession>
<keyword evidence="3 5" id="KW-1133">Transmembrane helix</keyword>
<dbReference type="InterPro" id="IPR006201">
    <property type="entry name" value="Neur_channel"/>
</dbReference>
<feature type="transmembrane region" description="Helical" evidence="5">
    <location>
        <begin position="260"/>
        <end position="280"/>
    </location>
</feature>
<comment type="caution">
    <text evidence="5">Lacks conserved residue(s) required for the propagation of feature annotation.</text>
</comment>
<evidence type="ECO:0000256" key="1">
    <source>
        <dbReference type="ARBA" id="ARBA00004141"/>
    </source>
</evidence>
<dbReference type="Pfam" id="PF02931">
    <property type="entry name" value="Neur_chan_LBD"/>
    <property type="match status" value="1"/>
</dbReference>
<keyword evidence="5" id="KW-0407">Ion channel</keyword>
<evidence type="ECO:0000259" key="6">
    <source>
        <dbReference type="Pfam" id="PF02931"/>
    </source>
</evidence>
<dbReference type="InterPro" id="IPR006202">
    <property type="entry name" value="Neur_chan_lig-bd"/>
</dbReference>
<dbReference type="Pfam" id="PF02932">
    <property type="entry name" value="Neur_chan_memb"/>
    <property type="match status" value="1"/>
</dbReference>
<dbReference type="Proteomes" id="UP001303046">
    <property type="component" value="Unassembled WGS sequence"/>
</dbReference>
<dbReference type="InterPro" id="IPR036719">
    <property type="entry name" value="Neuro-gated_channel_TM_sf"/>
</dbReference>
<evidence type="ECO:0000256" key="2">
    <source>
        <dbReference type="ARBA" id="ARBA00022692"/>
    </source>
</evidence>
<feature type="transmembrane region" description="Helical" evidence="5">
    <location>
        <begin position="292"/>
        <end position="314"/>
    </location>
</feature>
<evidence type="ECO:0008006" key="10">
    <source>
        <dbReference type="Google" id="ProtNLM"/>
    </source>
</evidence>
<protein>
    <recommendedName>
        <fullName evidence="10">Neurotransmitter-gated ion-channel ligand binding domain protein</fullName>
    </recommendedName>
</protein>
<evidence type="ECO:0000256" key="3">
    <source>
        <dbReference type="ARBA" id="ARBA00022989"/>
    </source>
</evidence>
<dbReference type="InterPro" id="IPR038050">
    <property type="entry name" value="Neuro_actylchol_rec"/>
</dbReference>
<dbReference type="SUPFAM" id="SSF63712">
    <property type="entry name" value="Nicotinic receptor ligand binding domain-like"/>
    <property type="match status" value="1"/>
</dbReference>
<dbReference type="Gene3D" id="2.70.170.10">
    <property type="entry name" value="Neurotransmitter-gated ion-channel ligand-binding domain"/>
    <property type="match status" value="1"/>
</dbReference>
<evidence type="ECO:0000313" key="8">
    <source>
        <dbReference type="EMBL" id="KAK6763228.1"/>
    </source>
</evidence>
<dbReference type="InterPro" id="IPR006029">
    <property type="entry name" value="Neurotrans-gated_channel_TM"/>
</dbReference>
<evidence type="ECO:0000313" key="9">
    <source>
        <dbReference type="Proteomes" id="UP001303046"/>
    </source>
</evidence>
<keyword evidence="5" id="KW-0813">Transport</keyword>
<comment type="caution">
    <text evidence="8">The sequence shown here is derived from an EMBL/GenBank/DDBJ whole genome shotgun (WGS) entry which is preliminary data.</text>
</comment>
<dbReference type="CDD" id="cd19064">
    <property type="entry name" value="LGIC_TM_nAChR"/>
    <property type="match status" value="1"/>
</dbReference>
<evidence type="ECO:0000256" key="4">
    <source>
        <dbReference type="ARBA" id="ARBA00023136"/>
    </source>
</evidence>
<dbReference type="PANTHER" id="PTHR18945">
    <property type="entry name" value="NEUROTRANSMITTER GATED ION CHANNEL"/>
    <property type="match status" value="1"/>
</dbReference>
<evidence type="ECO:0000259" key="7">
    <source>
        <dbReference type="Pfam" id="PF02932"/>
    </source>
</evidence>
<comment type="subcellular location">
    <subcellularLocation>
        <location evidence="1">Membrane</location>
        <topology evidence="1">Multi-pass membrane protein</topology>
    </subcellularLocation>
</comment>
<feature type="domain" description="Neurotransmitter-gated ion-channel transmembrane" evidence="7">
    <location>
        <begin position="241"/>
        <end position="433"/>
    </location>
</feature>
<dbReference type="InterPro" id="IPR018000">
    <property type="entry name" value="Neurotransmitter_ion_chnl_CS"/>
</dbReference>
<feature type="domain" description="Neurotransmitter-gated ion-channel ligand-binding" evidence="6">
    <location>
        <begin position="20"/>
        <end position="158"/>
    </location>
</feature>
<dbReference type="PRINTS" id="PR00252">
    <property type="entry name" value="NRIONCHANNEL"/>
</dbReference>
<comment type="similarity">
    <text evidence="5">Belongs to the ligand-gated ion channel (TC 1.A.9) family.</text>
</comment>
<keyword evidence="4 5" id="KW-0472">Membrane</keyword>
<organism evidence="8 9">
    <name type="scientific">Necator americanus</name>
    <name type="common">Human hookworm</name>
    <dbReference type="NCBI Taxonomy" id="51031"/>
    <lineage>
        <taxon>Eukaryota</taxon>
        <taxon>Metazoa</taxon>
        <taxon>Ecdysozoa</taxon>
        <taxon>Nematoda</taxon>
        <taxon>Chromadorea</taxon>
        <taxon>Rhabditida</taxon>
        <taxon>Rhabditina</taxon>
        <taxon>Rhabditomorpha</taxon>
        <taxon>Strongyloidea</taxon>
        <taxon>Ancylostomatidae</taxon>
        <taxon>Bunostominae</taxon>
        <taxon>Necator</taxon>
    </lineage>
</organism>
<gene>
    <name evidence="8" type="primary">Necator_chrX.g23966</name>
    <name evidence="8" type="ORF">RB195_023801</name>
</gene>
<keyword evidence="9" id="KW-1185">Reference proteome</keyword>
<dbReference type="Gene3D" id="1.20.58.390">
    <property type="entry name" value="Neurotransmitter-gated ion-channel transmembrane domain"/>
    <property type="match status" value="1"/>
</dbReference>
<keyword evidence="2 5" id="KW-0812">Transmembrane</keyword>
<name>A0ABR1EKU7_NECAM</name>
<sequence>MSGWWRGGGDYAEARSAEGSADGEPHITILSDALVYHNGLIVWKPPSIYKSFCPINIEYFPYDSQSCSLKFGGWSYNGFLLDVRQLPSIDSPIINREDETGKEYQYLEKGMDLSGFYQSLEWDLMSLTSQRHEQLYPGCCGQDFYIDVTFDIALRRKTLFYTVNLVIPCMLIDERANKKTIENKRVPKHPAYTYACEWVGPSFAREGNKKAARWYQLETFGIPHPSTSFAPVQVTEQLLNTAILTTFVFYIPPIEHKMTFSISILVSLTVFYLVLIELIPPTSLVIPLIGRYLLFTMFLVAMSILLSVLSLNYYRRDGSAHPMPHWMQAVFIETLPKYIGIKRAEVLDDISDRGSSVSGEAGQLLDSRRPSPFFLAVPTSGYEDEKKKTRGEHNKMRLSQLAHLRGLHPDLIRRMTDNVSFIADHFRAIKEEDKRLITLGMHSSAPIVANVKTYNASTPRLASAVKHHVSFISRRQLCHNRRRQVADDIPEKPQ</sequence>
<keyword evidence="5" id="KW-0406">Ion transport</keyword>
<dbReference type="EMBL" id="JAVFWL010000006">
    <property type="protein sequence ID" value="KAK6763228.1"/>
    <property type="molecule type" value="Genomic_DNA"/>
</dbReference>
<evidence type="ECO:0000256" key="5">
    <source>
        <dbReference type="RuleBase" id="RU000687"/>
    </source>
</evidence>
<reference evidence="8 9" key="1">
    <citation type="submission" date="2023-08" db="EMBL/GenBank/DDBJ databases">
        <title>A Necator americanus chromosomal reference genome.</title>
        <authorList>
            <person name="Ilik V."/>
            <person name="Petrzelkova K.J."/>
            <person name="Pardy F."/>
            <person name="Fuh T."/>
            <person name="Niatou-Singa F.S."/>
            <person name="Gouil Q."/>
            <person name="Baker L."/>
            <person name="Ritchie M.E."/>
            <person name="Jex A.R."/>
            <person name="Gazzola D."/>
            <person name="Li H."/>
            <person name="Toshio Fujiwara R."/>
            <person name="Zhan B."/>
            <person name="Aroian R.V."/>
            <person name="Pafco B."/>
            <person name="Schwarz E.M."/>
        </authorList>
    </citation>
    <scope>NUCLEOTIDE SEQUENCE [LARGE SCALE GENOMIC DNA]</scope>
    <source>
        <strain evidence="8 9">Aroian</strain>
        <tissue evidence="8">Whole animal</tissue>
    </source>
</reference>
<proteinExistence type="inferred from homology"/>
<dbReference type="SUPFAM" id="SSF90112">
    <property type="entry name" value="Neurotransmitter-gated ion-channel transmembrane pore"/>
    <property type="match status" value="1"/>
</dbReference>
<dbReference type="InterPro" id="IPR036734">
    <property type="entry name" value="Neur_chan_lig-bd_sf"/>
</dbReference>